<dbReference type="PROSITE" id="PS50109">
    <property type="entry name" value="HIS_KIN"/>
    <property type="match status" value="1"/>
</dbReference>
<dbReference type="EC" id="2.7.13.3" evidence="2"/>
<dbReference type="GO" id="GO:0005524">
    <property type="term" value="F:ATP binding"/>
    <property type="evidence" value="ECO:0007669"/>
    <property type="project" value="UniProtKB-KW"/>
</dbReference>
<feature type="transmembrane region" description="Helical" evidence="8">
    <location>
        <begin position="152"/>
        <end position="173"/>
    </location>
</feature>
<evidence type="ECO:0000256" key="2">
    <source>
        <dbReference type="ARBA" id="ARBA00012438"/>
    </source>
</evidence>
<dbReference type="Pfam" id="PF13492">
    <property type="entry name" value="GAF_3"/>
    <property type="match status" value="1"/>
</dbReference>
<evidence type="ECO:0000259" key="9">
    <source>
        <dbReference type="PROSITE" id="PS50109"/>
    </source>
</evidence>
<dbReference type="SUPFAM" id="SSF55781">
    <property type="entry name" value="GAF domain-like"/>
    <property type="match status" value="1"/>
</dbReference>
<dbReference type="InterPro" id="IPR014265">
    <property type="entry name" value="XrtA/PrsK"/>
</dbReference>
<dbReference type="Gene3D" id="3.30.450.40">
    <property type="match status" value="1"/>
</dbReference>
<dbReference type="Pfam" id="PF02518">
    <property type="entry name" value="HATPase_c"/>
    <property type="match status" value="1"/>
</dbReference>
<keyword evidence="8" id="KW-0812">Transmembrane</keyword>
<feature type="domain" description="Histidine kinase" evidence="9">
    <location>
        <begin position="473"/>
        <end position="671"/>
    </location>
</feature>
<feature type="transmembrane region" description="Helical" evidence="8">
    <location>
        <begin position="95"/>
        <end position="115"/>
    </location>
</feature>
<evidence type="ECO:0000313" key="10">
    <source>
        <dbReference type="EMBL" id="EAR11133.1"/>
    </source>
</evidence>
<keyword evidence="5 10" id="KW-0418">Kinase</keyword>
<reference evidence="10 11" key="1">
    <citation type="submission" date="2006-02" db="EMBL/GenBank/DDBJ databases">
        <authorList>
            <person name="Pinhassi J."/>
            <person name="Pedros-Alio C."/>
            <person name="Ferriera S."/>
            <person name="Johnson J."/>
            <person name="Kravitz S."/>
            <person name="Halpern A."/>
            <person name="Remington K."/>
            <person name="Beeson K."/>
            <person name="Tran B."/>
            <person name="Rogers Y.-H."/>
            <person name="Friedman R."/>
            <person name="Venter J.C."/>
        </authorList>
    </citation>
    <scope>NUCLEOTIDE SEQUENCE [LARGE SCALE GENOMIC DNA]</scope>
    <source>
        <strain evidence="10 11">MED297</strain>
    </source>
</reference>
<evidence type="ECO:0000256" key="3">
    <source>
        <dbReference type="ARBA" id="ARBA00022679"/>
    </source>
</evidence>
<keyword evidence="8" id="KW-1133">Transmembrane helix</keyword>
<evidence type="ECO:0000256" key="5">
    <source>
        <dbReference type="ARBA" id="ARBA00022777"/>
    </source>
</evidence>
<feature type="transmembrane region" description="Helical" evidence="8">
    <location>
        <begin position="37"/>
        <end position="58"/>
    </location>
</feature>
<dbReference type="Gene3D" id="3.30.565.10">
    <property type="entry name" value="Histidine kinase-like ATPase, C-terminal domain"/>
    <property type="match status" value="1"/>
</dbReference>
<dbReference type="InterPro" id="IPR004358">
    <property type="entry name" value="Sig_transdc_His_kin-like_C"/>
</dbReference>
<dbReference type="Proteomes" id="UP000005953">
    <property type="component" value="Unassembled WGS sequence"/>
</dbReference>
<evidence type="ECO:0000256" key="7">
    <source>
        <dbReference type="ARBA" id="ARBA00023012"/>
    </source>
</evidence>
<dbReference type="InterPro" id="IPR029016">
    <property type="entry name" value="GAF-like_dom_sf"/>
</dbReference>
<dbReference type="RefSeq" id="WP_008044582.1">
    <property type="nucleotide sequence ID" value="NZ_CH724151.1"/>
</dbReference>
<feature type="transmembrane region" description="Helical" evidence="8">
    <location>
        <begin position="6"/>
        <end position="25"/>
    </location>
</feature>
<keyword evidence="11" id="KW-1185">Reference proteome</keyword>
<evidence type="ECO:0000256" key="6">
    <source>
        <dbReference type="ARBA" id="ARBA00022840"/>
    </source>
</evidence>
<proteinExistence type="predicted"/>
<comment type="caution">
    <text evidence="10">The sequence shown here is derived from an EMBL/GenBank/DDBJ whole genome shotgun (WGS) entry which is preliminary data.</text>
</comment>
<keyword evidence="8" id="KW-0472">Membrane</keyword>
<comment type="catalytic activity">
    <reaction evidence="1">
        <text>ATP + protein L-histidine = ADP + protein N-phospho-L-histidine.</text>
        <dbReference type="EC" id="2.7.13.3"/>
    </reaction>
</comment>
<dbReference type="InterPro" id="IPR003594">
    <property type="entry name" value="HATPase_dom"/>
</dbReference>
<keyword evidence="4" id="KW-0547">Nucleotide-binding</keyword>
<feature type="transmembrane region" description="Helical" evidence="8">
    <location>
        <begin position="185"/>
        <end position="206"/>
    </location>
</feature>
<dbReference type="GO" id="GO:0000160">
    <property type="term" value="P:phosphorelay signal transduction system"/>
    <property type="evidence" value="ECO:0007669"/>
    <property type="project" value="UniProtKB-KW"/>
</dbReference>
<dbReference type="PRINTS" id="PR00344">
    <property type="entry name" value="BCTRLSENSOR"/>
</dbReference>
<dbReference type="OrthoDB" id="9785691at2"/>
<dbReference type="PANTHER" id="PTHR43065">
    <property type="entry name" value="SENSOR HISTIDINE KINASE"/>
    <property type="match status" value="1"/>
</dbReference>
<feature type="transmembrane region" description="Helical" evidence="8">
    <location>
        <begin position="252"/>
        <end position="273"/>
    </location>
</feature>
<feature type="transmembrane region" description="Helical" evidence="8">
    <location>
        <begin position="222"/>
        <end position="246"/>
    </location>
</feature>
<dbReference type="InterPro" id="IPR036890">
    <property type="entry name" value="HATPase_C_sf"/>
</dbReference>
<dbReference type="InterPro" id="IPR003018">
    <property type="entry name" value="GAF"/>
</dbReference>
<accession>A4B932</accession>
<evidence type="ECO:0000256" key="4">
    <source>
        <dbReference type="ARBA" id="ARBA00022741"/>
    </source>
</evidence>
<evidence type="ECO:0000313" key="11">
    <source>
        <dbReference type="Proteomes" id="UP000005953"/>
    </source>
</evidence>
<feature type="transmembrane region" description="Helical" evidence="8">
    <location>
        <begin position="121"/>
        <end position="140"/>
    </location>
</feature>
<dbReference type="STRING" id="314283.MED297_19637"/>
<dbReference type="GO" id="GO:0004673">
    <property type="term" value="F:protein histidine kinase activity"/>
    <property type="evidence" value="ECO:0007669"/>
    <property type="project" value="UniProtKB-EC"/>
</dbReference>
<dbReference type="EMBL" id="AAOE01000001">
    <property type="protein sequence ID" value="EAR11133.1"/>
    <property type="molecule type" value="Genomic_DNA"/>
</dbReference>
<dbReference type="AlphaFoldDB" id="A4B932"/>
<evidence type="ECO:0000256" key="1">
    <source>
        <dbReference type="ARBA" id="ARBA00000085"/>
    </source>
</evidence>
<dbReference type="HOGENOM" id="CLU_024784_0_0_6"/>
<name>A4B932_9GAMM</name>
<keyword evidence="6" id="KW-0067">ATP-binding</keyword>
<dbReference type="SUPFAM" id="SSF55874">
    <property type="entry name" value="ATPase domain of HSP90 chaperone/DNA topoisomerase II/histidine kinase"/>
    <property type="match status" value="1"/>
</dbReference>
<evidence type="ECO:0000256" key="8">
    <source>
        <dbReference type="SAM" id="Phobius"/>
    </source>
</evidence>
<protein>
    <recommendedName>
        <fullName evidence="2">histidine kinase</fullName>
        <ecNumber evidence="2">2.7.13.3</ecNumber>
    </recommendedName>
</protein>
<dbReference type="PANTHER" id="PTHR43065:SF46">
    <property type="entry name" value="C4-DICARBOXYLATE TRANSPORT SENSOR PROTEIN DCTB"/>
    <property type="match status" value="1"/>
</dbReference>
<dbReference type="InterPro" id="IPR005467">
    <property type="entry name" value="His_kinase_dom"/>
</dbReference>
<sequence length="671" mass="74430">MDYLTVALAANLTSLVATGCLLALLAFQSIAQSWKRIVLVGVTGQFIWALSTLLSYSTQIDPTLHLYSEVLRFSLWLFCLFLLLTKRISLPSWPLSMKLAASTATLLIPFSLVVIHSAQSSVLLIRFGFVLLACAALIFTEQVVRNLNTHRMLKLLGLCLAFLFVYDVLAFGLDISLTSVSSLFIQGRSALAFTIAIALAMGALVFNDKSDAVAIFSVSRPAAFFSTAIVFSVVLLVLLSLANLFIKNQGFLGSYLFALALAAALFVFFALLVSKTLRQHAEVFLSKHFFSLKYDYRQEWLNALRKLSELQSAQTNYYDQILKILKDAMRAPAGSLWLKQGSELRMVAGDRPNDDNASAVQINEPFIRKMVKSSWIYVPNSPSTSLAENNELLPAWAKTDTSIWLISPLIIQMKFIGFVILNRPRVHTDVTFEDRDLMTNLSTQIASHILLQQQERVISDSKQLETYNRLSAFVMHDINNVIAQLSLIGKNADRHKSNPAFIDDMIKTVGNATQRMQSLVQKFNPGSKEKRETILVSQLISELEKTLGDTRPSLIVEITDDFSIEADKQRLALAIKNLVRNAQEVSPNEGSVILSAKQTAYGPSITISDDGPGMTQQFISEELFRPFSTTKEESGIGIGAYLTKSYLEHLGAALNVVSHIGKGSKFEILFP</sequence>
<dbReference type="SMART" id="SM00387">
    <property type="entry name" value="HATPase_c"/>
    <property type="match status" value="1"/>
</dbReference>
<keyword evidence="7" id="KW-0902">Two-component regulatory system</keyword>
<gene>
    <name evidence="10" type="ORF">MED297_19637</name>
</gene>
<organism evidence="10 11">
    <name type="scientific">Reinekea blandensis MED297</name>
    <dbReference type="NCBI Taxonomy" id="314283"/>
    <lineage>
        <taxon>Bacteria</taxon>
        <taxon>Pseudomonadati</taxon>
        <taxon>Pseudomonadota</taxon>
        <taxon>Gammaproteobacteria</taxon>
        <taxon>Oceanospirillales</taxon>
        <taxon>Saccharospirillaceae</taxon>
        <taxon>Reinekea</taxon>
    </lineage>
</organism>
<keyword evidence="3" id="KW-0808">Transferase</keyword>
<dbReference type="NCBIfam" id="TIGR02916">
    <property type="entry name" value="PEP_his_kin"/>
    <property type="match status" value="1"/>
</dbReference>